<keyword evidence="4" id="KW-0547">Nucleotide-binding</keyword>
<feature type="transmembrane region" description="Helical" evidence="8">
    <location>
        <begin position="265"/>
        <end position="291"/>
    </location>
</feature>
<dbReference type="Pfam" id="PF00005">
    <property type="entry name" value="ABC_tran"/>
    <property type="match status" value="1"/>
</dbReference>
<evidence type="ECO:0000256" key="1">
    <source>
        <dbReference type="ARBA" id="ARBA00004651"/>
    </source>
</evidence>
<dbReference type="EMBL" id="CP006939">
    <property type="protein sequence ID" value="AHC16743.1"/>
    <property type="molecule type" value="Genomic_DNA"/>
</dbReference>
<organism evidence="11 12">
    <name type="scientific">Salinispira pacifica</name>
    <dbReference type="NCBI Taxonomy" id="1307761"/>
    <lineage>
        <taxon>Bacteria</taxon>
        <taxon>Pseudomonadati</taxon>
        <taxon>Spirochaetota</taxon>
        <taxon>Spirochaetia</taxon>
        <taxon>Spirochaetales</taxon>
        <taxon>Spirochaetaceae</taxon>
        <taxon>Salinispira</taxon>
    </lineage>
</organism>
<keyword evidence="5 11" id="KW-0067">ATP-binding</keyword>
<dbReference type="InterPro" id="IPR039421">
    <property type="entry name" value="Type_1_exporter"/>
</dbReference>
<evidence type="ECO:0000256" key="2">
    <source>
        <dbReference type="ARBA" id="ARBA00022448"/>
    </source>
</evidence>
<sequence length="588" mass="65857">MNISKPKGTRRVLSELVEYLKPYRGKILLMYVFALINVATMIALPVLIQRGIDYGIVPRNMEYLLVVSGILLATGAVQFVSFRMQGVLMMQVGNGVLYDLRKNLFDHIQHLSVGFFDRNKSGRLMTRLTGDILVLEELLMTGLDTLLVDSLMIIGLVTAMVLMNGWLSLTLLFILPVLFLIVFKLRGRIVESANGIQKKLSRVNSFLNESLSGIQVSRAFAREGQNIEKFRELNGEYYTQSRTFYPLNAFFWQSVATLNNFSQGLVIIGGGILLYHGMITIGVIVAFLNYVTRLFQPMQKISNMLNQMSRAVVSGSRIFEILHEKKDVDDVSDPVKPDDLKGDVRFENVHFAYKEGEPVLNGVDLHVKPGQICAIVGHTGSGKSTMVNLVNRFYDVQEGSIRIDGVDIRSYDQQELRSRMAAVMQDPQIFSGTVEENIRFGDPDADSHLIRDVVQQLGIHRLIEAFPRGYDTELGQNGGSISLGQRQLIAFARALVRNPSILILDEASSYLDSETEQMVQKALVPLMEGRTSFVIAHRLSTIRNADIILVLNQGELAEQGTHVELLARNGLYADFLRQSPREINEPTG</sequence>
<feature type="transmembrane region" description="Helical" evidence="8">
    <location>
        <begin position="28"/>
        <end position="48"/>
    </location>
</feature>
<evidence type="ECO:0000256" key="5">
    <source>
        <dbReference type="ARBA" id="ARBA00022840"/>
    </source>
</evidence>
<dbReference type="KEGG" id="slr:L21SP2_3405"/>
<name>V5WM78_9SPIO</name>
<evidence type="ECO:0000259" key="9">
    <source>
        <dbReference type="PROSITE" id="PS50893"/>
    </source>
</evidence>
<dbReference type="OrthoDB" id="341671at2"/>
<dbReference type="GO" id="GO:0005524">
    <property type="term" value="F:ATP binding"/>
    <property type="evidence" value="ECO:0007669"/>
    <property type="project" value="UniProtKB-KW"/>
</dbReference>
<evidence type="ECO:0000256" key="7">
    <source>
        <dbReference type="ARBA" id="ARBA00023136"/>
    </source>
</evidence>
<dbReference type="Gene3D" id="3.40.50.300">
    <property type="entry name" value="P-loop containing nucleotide triphosphate hydrolases"/>
    <property type="match status" value="1"/>
</dbReference>
<dbReference type="GO" id="GO:0016887">
    <property type="term" value="F:ATP hydrolysis activity"/>
    <property type="evidence" value="ECO:0007669"/>
    <property type="project" value="InterPro"/>
</dbReference>
<dbReference type="CDD" id="cd18545">
    <property type="entry name" value="ABC_6TM_YknV_like"/>
    <property type="match status" value="1"/>
</dbReference>
<dbReference type="InterPro" id="IPR003593">
    <property type="entry name" value="AAA+_ATPase"/>
</dbReference>
<dbReference type="PROSITE" id="PS50929">
    <property type="entry name" value="ABC_TM1F"/>
    <property type="match status" value="1"/>
</dbReference>
<dbReference type="FunFam" id="3.40.50.300:FF:000287">
    <property type="entry name" value="Multidrug ABC transporter ATP-binding protein"/>
    <property type="match status" value="1"/>
</dbReference>
<dbReference type="GO" id="GO:0015421">
    <property type="term" value="F:ABC-type oligopeptide transporter activity"/>
    <property type="evidence" value="ECO:0007669"/>
    <property type="project" value="TreeGrafter"/>
</dbReference>
<feature type="domain" description="ABC transmembrane type-1" evidence="10">
    <location>
        <begin position="32"/>
        <end position="310"/>
    </location>
</feature>
<dbReference type="eggNOG" id="COG1132">
    <property type="taxonomic scope" value="Bacteria"/>
</dbReference>
<evidence type="ECO:0000256" key="3">
    <source>
        <dbReference type="ARBA" id="ARBA00022692"/>
    </source>
</evidence>
<dbReference type="PROSITE" id="PS50893">
    <property type="entry name" value="ABC_TRANSPORTER_2"/>
    <property type="match status" value="1"/>
</dbReference>
<keyword evidence="6 8" id="KW-1133">Transmembrane helix</keyword>
<dbReference type="InterPro" id="IPR036640">
    <property type="entry name" value="ABC1_TM_sf"/>
</dbReference>
<keyword evidence="7 8" id="KW-0472">Membrane</keyword>
<evidence type="ECO:0000313" key="12">
    <source>
        <dbReference type="Proteomes" id="UP000018680"/>
    </source>
</evidence>
<dbReference type="InterPro" id="IPR011527">
    <property type="entry name" value="ABC1_TM_dom"/>
</dbReference>
<dbReference type="Gene3D" id="1.20.1560.10">
    <property type="entry name" value="ABC transporter type 1, transmembrane domain"/>
    <property type="match status" value="1"/>
</dbReference>
<evidence type="ECO:0000313" key="11">
    <source>
        <dbReference type="EMBL" id="AHC16743.1"/>
    </source>
</evidence>
<feature type="transmembrane region" description="Helical" evidence="8">
    <location>
        <begin position="165"/>
        <end position="183"/>
    </location>
</feature>
<accession>V5WM78</accession>
<dbReference type="HOGENOM" id="CLU_000604_84_3_12"/>
<comment type="subcellular location">
    <subcellularLocation>
        <location evidence="1">Cell membrane</location>
        <topology evidence="1">Multi-pass membrane protein</topology>
    </subcellularLocation>
</comment>
<keyword evidence="3 8" id="KW-0812">Transmembrane</keyword>
<evidence type="ECO:0000259" key="10">
    <source>
        <dbReference type="PROSITE" id="PS50929"/>
    </source>
</evidence>
<dbReference type="InterPro" id="IPR027417">
    <property type="entry name" value="P-loop_NTPase"/>
</dbReference>
<dbReference type="PANTHER" id="PTHR43394:SF1">
    <property type="entry name" value="ATP-BINDING CASSETTE SUB-FAMILY B MEMBER 10, MITOCHONDRIAL"/>
    <property type="match status" value="1"/>
</dbReference>
<dbReference type="RefSeq" id="WP_024269631.1">
    <property type="nucleotide sequence ID" value="NC_023035.1"/>
</dbReference>
<gene>
    <name evidence="11" type="ORF">L21SP2_3405</name>
</gene>
<dbReference type="Pfam" id="PF00664">
    <property type="entry name" value="ABC_membrane"/>
    <property type="match status" value="1"/>
</dbReference>
<protein>
    <submittedName>
        <fullName evidence="11">ABC transporter, ATP-binding/permease protein</fullName>
    </submittedName>
</protein>
<evidence type="ECO:0000256" key="6">
    <source>
        <dbReference type="ARBA" id="ARBA00022989"/>
    </source>
</evidence>
<dbReference type="PATRIC" id="fig|1307761.3.peg.3394"/>
<dbReference type="PANTHER" id="PTHR43394">
    <property type="entry name" value="ATP-DEPENDENT PERMEASE MDL1, MITOCHONDRIAL"/>
    <property type="match status" value="1"/>
</dbReference>
<dbReference type="SUPFAM" id="SSF90123">
    <property type="entry name" value="ABC transporter transmembrane region"/>
    <property type="match status" value="1"/>
</dbReference>
<dbReference type="InterPro" id="IPR017871">
    <property type="entry name" value="ABC_transporter-like_CS"/>
</dbReference>
<dbReference type="STRING" id="1307761.L21SP2_3405"/>
<dbReference type="PROSITE" id="PS00211">
    <property type="entry name" value="ABC_TRANSPORTER_1"/>
    <property type="match status" value="1"/>
</dbReference>
<keyword evidence="12" id="KW-1185">Reference proteome</keyword>
<dbReference type="SMART" id="SM00382">
    <property type="entry name" value="AAA"/>
    <property type="match status" value="1"/>
</dbReference>
<evidence type="ECO:0000256" key="8">
    <source>
        <dbReference type="SAM" id="Phobius"/>
    </source>
</evidence>
<feature type="transmembrane region" description="Helical" evidence="8">
    <location>
        <begin position="63"/>
        <end position="82"/>
    </location>
</feature>
<proteinExistence type="predicted"/>
<dbReference type="InterPro" id="IPR003439">
    <property type="entry name" value="ABC_transporter-like_ATP-bd"/>
</dbReference>
<dbReference type="SUPFAM" id="SSF52540">
    <property type="entry name" value="P-loop containing nucleoside triphosphate hydrolases"/>
    <property type="match status" value="1"/>
</dbReference>
<evidence type="ECO:0000256" key="4">
    <source>
        <dbReference type="ARBA" id="ARBA00022741"/>
    </source>
</evidence>
<feature type="transmembrane region" description="Helical" evidence="8">
    <location>
        <begin position="133"/>
        <end position="159"/>
    </location>
</feature>
<dbReference type="AlphaFoldDB" id="V5WM78"/>
<feature type="domain" description="ABC transporter" evidence="9">
    <location>
        <begin position="344"/>
        <end position="578"/>
    </location>
</feature>
<keyword evidence="2" id="KW-0813">Transport</keyword>
<dbReference type="CDD" id="cd03254">
    <property type="entry name" value="ABCC_Glucan_exporter_like"/>
    <property type="match status" value="1"/>
</dbReference>
<dbReference type="Proteomes" id="UP000018680">
    <property type="component" value="Chromosome"/>
</dbReference>
<dbReference type="GO" id="GO:0005886">
    <property type="term" value="C:plasma membrane"/>
    <property type="evidence" value="ECO:0007669"/>
    <property type="project" value="UniProtKB-SubCell"/>
</dbReference>
<reference evidence="11 12" key="1">
    <citation type="journal article" date="2015" name="Stand. Genomic Sci.">
        <title>Complete genome sequence and description of Salinispira pacifica gen. nov., sp. nov., a novel spirochaete isolated form a hypersaline microbial mat.</title>
        <authorList>
            <person name="Ben Hania W."/>
            <person name="Joseph M."/>
            <person name="Schumann P."/>
            <person name="Bunk B."/>
            <person name="Fiebig A."/>
            <person name="Sproer C."/>
            <person name="Klenk H.P."/>
            <person name="Fardeau M.L."/>
            <person name="Spring S."/>
        </authorList>
    </citation>
    <scope>NUCLEOTIDE SEQUENCE [LARGE SCALE GENOMIC DNA]</scope>
    <source>
        <strain evidence="11 12">L21-RPul-D2</strain>
    </source>
</reference>